<reference evidence="11 12" key="1">
    <citation type="submission" date="2015-12" db="EMBL/GenBank/DDBJ databases">
        <title>The genome of Folsomia candida.</title>
        <authorList>
            <person name="Faddeeva A."/>
            <person name="Derks M.F."/>
            <person name="Anvar Y."/>
            <person name="Smit S."/>
            <person name="Van Straalen N."/>
            <person name="Roelofs D."/>
        </authorList>
    </citation>
    <scope>NUCLEOTIDE SEQUENCE [LARGE SCALE GENOMIC DNA]</scope>
    <source>
        <strain evidence="11 12">VU population</strain>
        <tissue evidence="11">Whole body</tissue>
    </source>
</reference>
<dbReference type="PANTHER" id="PTHR12270:SF25">
    <property type="entry name" value="GLYCOSYLTRANSFERASE-LIKE PROTEIN LARGE"/>
    <property type="match status" value="1"/>
</dbReference>
<dbReference type="Pfam" id="PF01501">
    <property type="entry name" value="Glyco_transf_8"/>
    <property type="match status" value="1"/>
</dbReference>
<comment type="caution">
    <text evidence="11">The sequence shown here is derived from an EMBL/GenBank/DDBJ whole genome shotgun (WGS) entry which is preliminary data.</text>
</comment>
<dbReference type="PANTHER" id="PTHR12270">
    <property type="entry name" value="GLYCOSYLTRANSFERASE-RELATED"/>
    <property type="match status" value="1"/>
</dbReference>
<evidence type="ECO:0000256" key="8">
    <source>
        <dbReference type="ARBA" id="ARBA00023136"/>
    </source>
</evidence>
<keyword evidence="8" id="KW-0472">Membrane</keyword>
<comment type="subcellular location">
    <subcellularLocation>
        <location evidence="1">Golgi apparatus membrane</location>
        <topology evidence="1">Single-pass type II membrane protein</topology>
    </subcellularLocation>
</comment>
<keyword evidence="9" id="KW-0325">Glycoprotein</keyword>
<dbReference type="GO" id="GO:0042285">
    <property type="term" value="F:xylosyltransferase activity"/>
    <property type="evidence" value="ECO:0007669"/>
    <property type="project" value="UniProtKB-ARBA"/>
</dbReference>
<dbReference type="InterPro" id="IPR029044">
    <property type="entry name" value="Nucleotide-diphossugar_trans"/>
</dbReference>
<sequence>MVFDLSWREVLMGQDSKAQSVNVKSVEGVLTLKNSRGQSIPGTENMKGESTAGGEGNDGIPLESPSKCEVIDVAIVCAGHNSSRSVVTLIKSVLFYRKNPLHLHLIVDSKAHLILRTLFNTWHIPQMDVSFYLADNLVPEVNWVPNKHYSGVYGLLKLTLPRALPSSLEKVIVLDTDVTFATDIAQLWTLFAKMGPSQTLGLVENQSDWYLGKLWKNHRPWPALGRGYNTGVILMSLSKLRKMNWPHLWRMIAERDLETMLSTSLADQDIFNAVITQNPHILFEIPCQWNVQLSDNTRSESCYTEVTDLKIIHWNSPKKLRVKNKHAEFFRNLHLTFLEYDGNLLRRELFGCTANYTGGAGTTGSLQVGVVPTNVEEQISEDDQCYEFRIVKFIKYRTHLFYLDFEYESEDEADVTLVSQLSMDRLQMIESLANHWEGPISLALYMSDTEAQQFLSFVLSCEPLAQRKNIGYHIVYKEGSLYPVNFLRNVALRQVTTPFVFLIDIDFLPMLALYPYLKRVIPNLRMDEGNKALVVPAFESLRYRLNFPKSKAELLKMLDVGDLFTFRYHVWAKGHLPTDFTKWRSATTPYRVNWEPDFEPYLVLRRDVPEFDLRFAGFGWNKVSHIMELEAQGYQFIVLPNGYIVHTPHSPSLDIAKYRSNPLYKRCLDTLKKEFADDISKKYGKTFAPEK</sequence>
<gene>
    <name evidence="11" type="ORF">Fcan01_12035</name>
</gene>
<name>A0A226E869_FOLCA</name>
<keyword evidence="7" id="KW-0333">Golgi apparatus</keyword>
<dbReference type="OMA" id="EPYEVSW"/>
<dbReference type="InterPro" id="IPR002495">
    <property type="entry name" value="Glyco_trans_8"/>
</dbReference>
<dbReference type="Proteomes" id="UP000198287">
    <property type="component" value="Unassembled WGS sequence"/>
</dbReference>
<keyword evidence="4" id="KW-0812">Transmembrane</keyword>
<keyword evidence="2" id="KW-0328">Glycosyltransferase</keyword>
<dbReference type="GO" id="GO:0035269">
    <property type="term" value="P:protein O-linked glycosylation via mannose"/>
    <property type="evidence" value="ECO:0007669"/>
    <property type="project" value="TreeGrafter"/>
</dbReference>
<keyword evidence="6" id="KW-1133">Transmembrane helix</keyword>
<dbReference type="CDD" id="cd06431">
    <property type="entry name" value="GT8_LARGE_C"/>
    <property type="match status" value="1"/>
</dbReference>
<evidence type="ECO:0000256" key="1">
    <source>
        <dbReference type="ARBA" id="ARBA00004323"/>
    </source>
</evidence>
<evidence type="ECO:0000256" key="10">
    <source>
        <dbReference type="SAM" id="MobiDB-lite"/>
    </source>
</evidence>
<dbReference type="STRING" id="158441.A0A226E869"/>
<keyword evidence="12" id="KW-1185">Reference proteome</keyword>
<dbReference type="EMBL" id="LNIX01000006">
    <property type="protein sequence ID" value="OXA53187.1"/>
    <property type="molecule type" value="Genomic_DNA"/>
</dbReference>
<evidence type="ECO:0000313" key="12">
    <source>
        <dbReference type="Proteomes" id="UP000198287"/>
    </source>
</evidence>
<dbReference type="GO" id="GO:0015020">
    <property type="term" value="F:glucuronosyltransferase activity"/>
    <property type="evidence" value="ECO:0007669"/>
    <property type="project" value="TreeGrafter"/>
</dbReference>
<keyword evidence="3 11" id="KW-0808">Transferase</keyword>
<evidence type="ECO:0000256" key="6">
    <source>
        <dbReference type="ARBA" id="ARBA00022989"/>
    </source>
</evidence>
<evidence type="ECO:0000256" key="9">
    <source>
        <dbReference type="ARBA" id="ARBA00023180"/>
    </source>
</evidence>
<proteinExistence type="predicted"/>
<dbReference type="SUPFAM" id="SSF53448">
    <property type="entry name" value="Nucleotide-diphospho-sugar transferases"/>
    <property type="match status" value="1"/>
</dbReference>
<dbReference type="OrthoDB" id="411524at2759"/>
<feature type="region of interest" description="Disordered" evidence="10">
    <location>
        <begin position="35"/>
        <end position="58"/>
    </location>
</feature>
<keyword evidence="5" id="KW-0735">Signal-anchor</keyword>
<organism evidence="11 12">
    <name type="scientific">Folsomia candida</name>
    <name type="common">Springtail</name>
    <dbReference type="NCBI Taxonomy" id="158441"/>
    <lineage>
        <taxon>Eukaryota</taxon>
        <taxon>Metazoa</taxon>
        <taxon>Ecdysozoa</taxon>
        <taxon>Arthropoda</taxon>
        <taxon>Hexapoda</taxon>
        <taxon>Collembola</taxon>
        <taxon>Entomobryomorpha</taxon>
        <taxon>Isotomoidea</taxon>
        <taxon>Isotomidae</taxon>
        <taxon>Proisotominae</taxon>
        <taxon>Folsomia</taxon>
    </lineage>
</organism>
<evidence type="ECO:0000256" key="5">
    <source>
        <dbReference type="ARBA" id="ARBA00022968"/>
    </source>
</evidence>
<dbReference type="FunFam" id="3.90.550.10:FF:000229">
    <property type="entry name" value="Glycosyltransferase-like protein LARGE"/>
    <property type="match status" value="1"/>
</dbReference>
<evidence type="ECO:0000256" key="3">
    <source>
        <dbReference type="ARBA" id="ARBA00022679"/>
    </source>
</evidence>
<protein>
    <submittedName>
        <fullName evidence="11">Glycosyltransferase-like protein LARGE2</fullName>
    </submittedName>
</protein>
<dbReference type="AlphaFoldDB" id="A0A226E869"/>
<dbReference type="FunFam" id="3.90.550.10:FF:000016">
    <property type="entry name" value="LARGE xylosyl- and glucuronyltransferase 2"/>
    <property type="match status" value="1"/>
</dbReference>
<dbReference type="InterPro" id="IPR051292">
    <property type="entry name" value="Xyl/GlcA_transferase"/>
</dbReference>
<dbReference type="Gene3D" id="3.90.550.10">
    <property type="entry name" value="Spore Coat Polysaccharide Biosynthesis Protein SpsA, Chain A"/>
    <property type="match status" value="1"/>
</dbReference>
<evidence type="ECO:0000256" key="7">
    <source>
        <dbReference type="ARBA" id="ARBA00023034"/>
    </source>
</evidence>
<dbReference type="Pfam" id="PF13896">
    <property type="entry name" value="Glyco_transf_49"/>
    <property type="match status" value="1"/>
</dbReference>
<accession>A0A226E869</accession>
<evidence type="ECO:0000313" key="11">
    <source>
        <dbReference type="EMBL" id="OXA53187.1"/>
    </source>
</evidence>
<dbReference type="GO" id="GO:0000139">
    <property type="term" value="C:Golgi membrane"/>
    <property type="evidence" value="ECO:0007669"/>
    <property type="project" value="UniProtKB-SubCell"/>
</dbReference>
<evidence type="ECO:0000256" key="2">
    <source>
        <dbReference type="ARBA" id="ARBA00022676"/>
    </source>
</evidence>
<evidence type="ECO:0000256" key="4">
    <source>
        <dbReference type="ARBA" id="ARBA00022692"/>
    </source>
</evidence>